<keyword evidence="2" id="KW-1185">Reference proteome</keyword>
<proteinExistence type="predicted"/>
<protein>
    <submittedName>
        <fullName evidence="1">Uncharacterized protein</fullName>
    </submittedName>
</protein>
<sequence>MARGGAVRERGHGKLARWRCMVTTLMTAWAARLFRETEAPSPRLRFASSQPACAALPEERSNCYSTGILSLRLSEQ</sequence>
<evidence type="ECO:0000313" key="2">
    <source>
        <dbReference type="Proteomes" id="UP000076738"/>
    </source>
</evidence>
<organism evidence="1 2">
    <name type="scientific">Calocera viscosa (strain TUFC12733)</name>
    <dbReference type="NCBI Taxonomy" id="1330018"/>
    <lineage>
        <taxon>Eukaryota</taxon>
        <taxon>Fungi</taxon>
        <taxon>Dikarya</taxon>
        <taxon>Basidiomycota</taxon>
        <taxon>Agaricomycotina</taxon>
        <taxon>Dacrymycetes</taxon>
        <taxon>Dacrymycetales</taxon>
        <taxon>Dacrymycetaceae</taxon>
        <taxon>Calocera</taxon>
    </lineage>
</organism>
<name>A0A167M8H6_CALVF</name>
<accession>A0A167M8H6</accession>
<dbReference type="Proteomes" id="UP000076738">
    <property type="component" value="Unassembled WGS sequence"/>
</dbReference>
<reference evidence="1 2" key="1">
    <citation type="journal article" date="2016" name="Mol. Biol. Evol.">
        <title>Comparative Genomics of Early-Diverging Mushroom-Forming Fungi Provides Insights into the Origins of Lignocellulose Decay Capabilities.</title>
        <authorList>
            <person name="Nagy L.G."/>
            <person name="Riley R."/>
            <person name="Tritt A."/>
            <person name="Adam C."/>
            <person name="Daum C."/>
            <person name="Floudas D."/>
            <person name="Sun H."/>
            <person name="Yadav J.S."/>
            <person name="Pangilinan J."/>
            <person name="Larsson K.H."/>
            <person name="Matsuura K."/>
            <person name="Barry K."/>
            <person name="Labutti K."/>
            <person name="Kuo R."/>
            <person name="Ohm R.A."/>
            <person name="Bhattacharya S.S."/>
            <person name="Shirouzu T."/>
            <person name="Yoshinaga Y."/>
            <person name="Martin F.M."/>
            <person name="Grigoriev I.V."/>
            <person name="Hibbett D.S."/>
        </authorList>
    </citation>
    <scope>NUCLEOTIDE SEQUENCE [LARGE SCALE GENOMIC DNA]</scope>
    <source>
        <strain evidence="1 2">TUFC12733</strain>
    </source>
</reference>
<dbReference type="AlphaFoldDB" id="A0A167M8H6"/>
<gene>
    <name evidence="1" type="ORF">CALVIDRAFT_117208</name>
</gene>
<dbReference type="EMBL" id="KV417284">
    <property type="protein sequence ID" value="KZO96444.1"/>
    <property type="molecule type" value="Genomic_DNA"/>
</dbReference>
<evidence type="ECO:0000313" key="1">
    <source>
        <dbReference type="EMBL" id="KZO96444.1"/>
    </source>
</evidence>